<comment type="caution">
    <text evidence="2">The sequence shown here is derived from an EMBL/GenBank/DDBJ whole genome shotgun (WGS) entry which is preliminary data.</text>
</comment>
<evidence type="ECO:0000313" key="2">
    <source>
        <dbReference type="EMBL" id="MED6169173.1"/>
    </source>
</evidence>
<dbReference type="PANTHER" id="PTHR34023">
    <property type="entry name" value="RNASE H DOMAIN-CONTAINING PROTEIN"/>
    <property type="match status" value="1"/>
</dbReference>
<evidence type="ECO:0000259" key="1">
    <source>
        <dbReference type="Pfam" id="PF13456"/>
    </source>
</evidence>
<protein>
    <recommendedName>
        <fullName evidence="1">RNase H type-1 domain-containing protein</fullName>
    </recommendedName>
</protein>
<keyword evidence="3" id="KW-1185">Reference proteome</keyword>
<dbReference type="Pfam" id="PF13456">
    <property type="entry name" value="RVT_3"/>
    <property type="match status" value="1"/>
</dbReference>
<accession>A0ABU6VB65</accession>
<dbReference type="PANTHER" id="PTHR34023:SF4">
    <property type="entry name" value="RNASE H TYPE-1 DOMAIN-CONTAINING PROTEIN"/>
    <property type="match status" value="1"/>
</dbReference>
<name>A0ABU6VB65_9FABA</name>
<dbReference type="Proteomes" id="UP001341840">
    <property type="component" value="Unassembled WGS sequence"/>
</dbReference>
<organism evidence="2 3">
    <name type="scientific">Stylosanthes scabra</name>
    <dbReference type="NCBI Taxonomy" id="79078"/>
    <lineage>
        <taxon>Eukaryota</taxon>
        <taxon>Viridiplantae</taxon>
        <taxon>Streptophyta</taxon>
        <taxon>Embryophyta</taxon>
        <taxon>Tracheophyta</taxon>
        <taxon>Spermatophyta</taxon>
        <taxon>Magnoliopsida</taxon>
        <taxon>eudicotyledons</taxon>
        <taxon>Gunneridae</taxon>
        <taxon>Pentapetalae</taxon>
        <taxon>rosids</taxon>
        <taxon>fabids</taxon>
        <taxon>Fabales</taxon>
        <taxon>Fabaceae</taxon>
        <taxon>Papilionoideae</taxon>
        <taxon>50 kb inversion clade</taxon>
        <taxon>dalbergioids sensu lato</taxon>
        <taxon>Dalbergieae</taxon>
        <taxon>Pterocarpus clade</taxon>
        <taxon>Stylosanthes</taxon>
    </lineage>
</organism>
<dbReference type="EMBL" id="JASCZI010151093">
    <property type="protein sequence ID" value="MED6169173.1"/>
    <property type="molecule type" value="Genomic_DNA"/>
</dbReference>
<reference evidence="2 3" key="1">
    <citation type="journal article" date="2023" name="Plants (Basel)">
        <title>Bridging the Gap: Combining Genomics and Transcriptomics Approaches to Understand Stylosanthes scabra, an Orphan Legume from the Brazilian Caatinga.</title>
        <authorList>
            <person name="Ferreira-Neto J.R.C."/>
            <person name="da Silva M.D."/>
            <person name="Binneck E."/>
            <person name="de Melo N.F."/>
            <person name="da Silva R.H."/>
            <person name="de Melo A.L.T.M."/>
            <person name="Pandolfi V."/>
            <person name="Bustamante F.O."/>
            <person name="Brasileiro-Vidal A.C."/>
            <person name="Benko-Iseppon A.M."/>
        </authorList>
    </citation>
    <scope>NUCLEOTIDE SEQUENCE [LARGE SCALE GENOMIC DNA]</scope>
    <source>
        <tissue evidence="2">Leaves</tissue>
    </source>
</reference>
<proteinExistence type="predicted"/>
<sequence>MVVCETDYLDAYLLVTQEKFTMSHGLADIVAKIKEVLMWNWTVSVTLIQRTANRAADHMAKNSARHQHAYTEWFQPWTRLQSIILEETSISS</sequence>
<gene>
    <name evidence="2" type="ORF">PIB30_019106</name>
</gene>
<dbReference type="InterPro" id="IPR002156">
    <property type="entry name" value="RNaseH_domain"/>
</dbReference>
<feature type="domain" description="RNase H type-1" evidence="1">
    <location>
        <begin position="2"/>
        <end position="62"/>
    </location>
</feature>
<evidence type="ECO:0000313" key="3">
    <source>
        <dbReference type="Proteomes" id="UP001341840"/>
    </source>
</evidence>